<dbReference type="EMBL" id="JBHLWN010000073">
    <property type="protein sequence ID" value="MFC0214391.1"/>
    <property type="molecule type" value="Genomic_DNA"/>
</dbReference>
<dbReference type="InterPro" id="IPR011008">
    <property type="entry name" value="Dimeric_a/b-barrel"/>
</dbReference>
<evidence type="ECO:0000313" key="3">
    <source>
        <dbReference type="EMBL" id="MFC0214391.1"/>
    </source>
</evidence>
<name>A0ABV6DP12_9BACL</name>
<protein>
    <submittedName>
        <fullName evidence="3">YciI family protein</fullName>
    </submittedName>
</protein>
<accession>A0ABV6DP12</accession>
<reference evidence="3 4" key="1">
    <citation type="submission" date="2024-09" db="EMBL/GenBank/DDBJ databases">
        <authorList>
            <person name="Sun Q."/>
            <person name="Mori K."/>
        </authorList>
    </citation>
    <scope>NUCLEOTIDE SEQUENCE [LARGE SCALE GENOMIC DNA]</scope>
    <source>
        <strain evidence="3 4">CCM 7759</strain>
    </source>
</reference>
<evidence type="ECO:0000256" key="1">
    <source>
        <dbReference type="ARBA" id="ARBA00007689"/>
    </source>
</evidence>
<evidence type="ECO:0000259" key="2">
    <source>
        <dbReference type="Pfam" id="PF03795"/>
    </source>
</evidence>
<keyword evidence="4" id="KW-1185">Reference proteome</keyword>
<dbReference type="SUPFAM" id="SSF54909">
    <property type="entry name" value="Dimeric alpha+beta barrel"/>
    <property type="match status" value="1"/>
</dbReference>
<dbReference type="Pfam" id="PF03795">
    <property type="entry name" value="YCII"/>
    <property type="match status" value="1"/>
</dbReference>
<organism evidence="3 4">
    <name type="scientific">Paenibacillus chartarius</name>
    <dbReference type="NCBI Taxonomy" id="747481"/>
    <lineage>
        <taxon>Bacteria</taxon>
        <taxon>Bacillati</taxon>
        <taxon>Bacillota</taxon>
        <taxon>Bacilli</taxon>
        <taxon>Bacillales</taxon>
        <taxon>Paenibacillaceae</taxon>
        <taxon>Paenibacillus</taxon>
    </lineage>
</organism>
<dbReference type="InterPro" id="IPR005545">
    <property type="entry name" value="YCII"/>
</dbReference>
<dbReference type="Proteomes" id="UP001589776">
    <property type="component" value="Unassembled WGS sequence"/>
</dbReference>
<sequence length="100" mass="11203">MKFLFVYRGGDVPEDQTDQNVHDLWRWLDDLKAQGYEAVRFAGTGRKSVSMSAVDDYSDDIFGVSIIEADSLEEAISLTTNWPELPYGGKIDILEALNEG</sequence>
<comment type="caution">
    <text evidence="3">The sequence shown here is derived from an EMBL/GenBank/DDBJ whole genome shotgun (WGS) entry which is preliminary data.</text>
</comment>
<feature type="domain" description="YCII-related" evidence="2">
    <location>
        <begin position="1"/>
        <end position="85"/>
    </location>
</feature>
<proteinExistence type="inferred from homology"/>
<dbReference type="RefSeq" id="WP_377471758.1">
    <property type="nucleotide sequence ID" value="NZ_JBHLWN010000073.1"/>
</dbReference>
<evidence type="ECO:0000313" key="4">
    <source>
        <dbReference type="Proteomes" id="UP001589776"/>
    </source>
</evidence>
<comment type="similarity">
    <text evidence="1">Belongs to the YciI family.</text>
</comment>
<gene>
    <name evidence="3" type="ORF">ACFFK0_18320</name>
</gene>